<keyword evidence="2" id="KW-1185">Reference proteome</keyword>
<sequence length="257" mass="27694">MPEEFAPHHAIVNAIVENVGRATLPFQQANADRNHGTAFWYNHLIESTPEAETVRQYLVTAEELTRCDLAQWTLRAELCAPAMSADQLLMTDFAAGWTRLDGLAVAVMPTAGLDAHAERKGWRWTTDEITEGVAASAQDIAAIGAGRTPAYLLGHDVGADRDERQQAVVVGAVTRAADGVVRWDAPLPDGCAGGPVFIGRSLGDDRFQLVCIGLALPGGEGGGEGAHAIATFDRIRAAVEGLAPAAPRRRWWQRRRR</sequence>
<accession>A0ABT1J3J1</accession>
<protein>
    <submittedName>
        <fullName evidence="1">Uncharacterized protein</fullName>
    </submittedName>
</protein>
<comment type="caution">
    <text evidence="1">The sequence shown here is derived from an EMBL/GenBank/DDBJ whole genome shotgun (WGS) entry which is preliminary data.</text>
</comment>
<name>A0ABT1J3J1_9ACTN</name>
<gene>
    <name evidence="1" type="ORF">FHR36_004972</name>
</gene>
<evidence type="ECO:0000313" key="2">
    <source>
        <dbReference type="Proteomes" id="UP001206483"/>
    </source>
</evidence>
<dbReference type="Proteomes" id="UP001206483">
    <property type="component" value="Unassembled WGS sequence"/>
</dbReference>
<reference evidence="1 2" key="1">
    <citation type="submission" date="2022-06" db="EMBL/GenBank/DDBJ databases">
        <title>Sequencing the genomes of 1000 actinobacteria strains.</title>
        <authorList>
            <person name="Klenk H.-P."/>
        </authorList>
    </citation>
    <scope>NUCLEOTIDE SEQUENCE [LARGE SCALE GENOMIC DNA]</scope>
    <source>
        <strain evidence="1 2">DSM 41656</strain>
    </source>
</reference>
<dbReference type="RefSeq" id="WP_253800381.1">
    <property type="nucleotide sequence ID" value="NZ_BAAAUB010000002.1"/>
</dbReference>
<organism evidence="1 2">
    <name type="scientific">Kitasatospora paracochleata</name>
    <dbReference type="NCBI Taxonomy" id="58354"/>
    <lineage>
        <taxon>Bacteria</taxon>
        <taxon>Bacillati</taxon>
        <taxon>Actinomycetota</taxon>
        <taxon>Actinomycetes</taxon>
        <taxon>Kitasatosporales</taxon>
        <taxon>Streptomycetaceae</taxon>
        <taxon>Kitasatospora</taxon>
    </lineage>
</organism>
<proteinExistence type="predicted"/>
<dbReference type="EMBL" id="JAMZDX010000004">
    <property type="protein sequence ID" value="MCP2311809.1"/>
    <property type="molecule type" value="Genomic_DNA"/>
</dbReference>
<evidence type="ECO:0000313" key="1">
    <source>
        <dbReference type="EMBL" id="MCP2311809.1"/>
    </source>
</evidence>